<evidence type="ECO:0000256" key="8">
    <source>
        <dbReference type="SAM" id="SignalP"/>
    </source>
</evidence>
<proteinExistence type="inferred from homology"/>
<name>A0ABT7SUF7_9ALTE</name>
<comment type="subcellular location">
    <subcellularLocation>
        <location evidence="1">Cell membrane</location>
        <topology evidence="1">Multi-pass membrane protein</topology>
    </subcellularLocation>
    <subcellularLocation>
        <location evidence="6">Membrane</location>
        <topology evidence="6">Multi-pass membrane protein</topology>
    </subcellularLocation>
</comment>
<dbReference type="Pfam" id="PF01618">
    <property type="entry name" value="MotA_ExbB"/>
    <property type="match status" value="1"/>
</dbReference>
<protein>
    <submittedName>
        <fullName evidence="10">MotA/TolQ/ExbB proton channel family protein</fullName>
    </submittedName>
</protein>
<reference evidence="10 11" key="1">
    <citation type="submission" date="2023-06" db="EMBL/GenBank/DDBJ databases">
        <title>Alteromonas sp. ASW11-36 isolated from intertidal sand.</title>
        <authorList>
            <person name="Li Y."/>
        </authorList>
    </citation>
    <scope>NUCLEOTIDE SEQUENCE [LARGE SCALE GENOMIC DNA]</scope>
    <source>
        <strain evidence="10 11">ASW11-36</strain>
    </source>
</reference>
<evidence type="ECO:0000256" key="6">
    <source>
        <dbReference type="RuleBase" id="RU004057"/>
    </source>
</evidence>
<dbReference type="PANTHER" id="PTHR30625">
    <property type="entry name" value="PROTEIN TOLQ"/>
    <property type="match status" value="1"/>
</dbReference>
<feature type="transmembrane region" description="Helical" evidence="7">
    <location>
        <begin position="414"/>
        <end position="434"/>
    </location>
</feature>
<keyword evidence="5 7" id="KW-0472">Membrane</keyword>
<evidence type="ECO:0000256" key="5">
    <source>
        <dbReference type="ARBA" id="ARBA00023136"/>
    </source>
</evidence>
<dbReference type="EMBL" id="JAUCBP010000006">
    <property type="protein sequence ID" value="MDM7859828.1"/>
    <property type="molecule type" value="Genomic_DNA"/>
</dbReference>
<feature type="domain" description="MotA/TolQ/ExbB proton channel" evidence="9">
    <location>
        <begin position="331"/>
        <end position="450"/>
    </location>
</feature>
<evidence type="ECO:0000256" key="4">
    <source>
        <dbReference type="ARBA" id="ARBA00022989"/>
    </source>
</evidence>
<evidence type="ECO:0000259" key="9">
    <source>
        <dbReference type="Pfam" id="PF01618"/>
    </source>
</evidence>
<dbReference type="PANTHER" id="PTHR30625:SF11">
    <property type="entry name" value="MOTA_TOLQ_EXBB PROTON CHANNEL DOMAIN-CONTAINING PROTEIN"/>
    <property type="match status" value="1"/>
</dbReference>
<sequence length="466" mass="51252">MKQSIWIVFLVSLCCSMLVCAQDTEAEVTDEQQVSRKVVSLDQLLEQVKEGNRTDTIFNQQRIAEFRQAKDKQAAMLADIQRQREVAEALSATREQMFEDNDQQITLLQERLSERLGALKELFGVLQLVANDTQAQFENSLVQIHYPQRTADLNAFSTKMGSSTELPTVEEIEALWFELQREMTESGKIVMSQQTVLNADGEETIEDVIRVGTFNLVANGKYVQRIMETGRLVEFARQPSNRYMSGAEAIADKSGELVAMTIDPVRGQLIALMGAAPDLRERVQQGGVIGYIILSLGAVVIVLALIRYVVLMIEDARIRSQLTQLDNPGNNALGRIIKVYLKNRDEGLESLELKLGEAVLREIPKITRGLSFLKISAAIAPLLGLLGTVTGMIITFQAITLFGAGDPKLMAGGISQALVTTVLGLTVAIPALLLHNLVNDKATKLSQIIEQESVALVAVQAEKSEG</sequence>
<keyword evidence="8" id="KW-0732">Signal</keyword>
<gene>
    <name evidence="10" type="ORF">QTP81_04340</name>
</gene>
<comment type="caution">
    <text evidence="10">The sequence shown here is derived from an EMBL/GenBank/DDBJ whole genome shotgun (WGS) entry which is preliminary data.</text>
</comment>
<evidence type="ECO:0000313" key="10">
    <source>
        <dbReference type="EMBL" id="MDM7859828.1"/>
    </source>
</evidence>
<keyword evidence="3 7" id="KW-0812">Transmembrane</keyword>
<feature type="chain" id="PRO_5045526853" evidence="8">
    <location>
        <begin position="22"/>
        <end position="466"/>
    </location>
</feature>
<keyword evidence="4 7" id="KW-1133">Transmembrane helix</keyword>
<keyword evidence="11" id="KW-1185">Reference proteome</keyword>
<evidence type="ECO:0000256" key="3">
    <source>
        <dbReference type="ARBA" id="ARBA00022692"/>
    </source>
</evidence>
<dbReference type="InterPro" id="IPR050790">
    <property type="entry name" value="ExbB/TolQ_transport"/>
</dbReference>
<feature type="transmembrane region" description="Helical" evidence="7">
    <location>
        <begin position="288"/>
        <end position="310"/>
    </location>
</feature>
<dbReference type="PIRSF" id="PIRSF037714">
    <property type="entry name" value="TolR"/>
    <property type="match status" value="1"/>
</dbReference>
<comment type="similarity">
    <text evidence="6">Belongs to the exbB/tolQ family.</text>
</comment>
<keyword evidence="6" id="KW-0653">Protein transport</keyword>
<keyword evidence="6" id="KW-0813">Transport</keyword>
<dbReference type="RefSeq" id="WP_289363980.1">
    <property type="nucleotide sequence ID" value="NZ_JAUCBP010000006.1"/>
</dbReference>
<dbReference type="InterPro" id="IPR002898">
    <property type="entry name" value="MotA_ExbB_proton_chnl"/>
</dbReference>
<dbReference type="Proteomes" id="UP001234343">
    <property type="component" value="Unassembled WGS sequence"/>
</dbReference>
<accession>A0ABT7SUF7</accession>
<organism evidence="10 11">
    <name type="scientific">Alteromonas arenosi</name>
    <dbReference type="NCBI Taxonomy" id="3055817"/>
    <lineage>
        <taxon>Bacteria</taxon>
        <taxon>Pseudomonadati</taxon>
        <taxon>Pseudomonadota</taxon>
        <taxon>Gammaproteobacteria</taxon>
        <taxon>Alteromonadales</taxon>
        <taxon>Alteromonadaceae</taxon>
        <taxon>Alteromonas/Salinimonas group</taxon>
        <taxon>Alteromonas</taxon>
    </lineage>
</organism>
<feature type="transmembrane region" description="Helical" evidence="7">
    <location>
        <begin position="375"/>
        <end position="402"/>
    </location>
</feature>
<evidence type="ECO:0000256" key="2">
    <source>
        <dbReference type="ARBA" id="ARBA00022475"/>
    </source>
</evidence>
<evidence type="ECO:0000313" key="11">
    <source>
        <dbReference type="Proteomes" id="UP001234343"/>
    </source>
</evidence>
<keyword evidence="2" id="KW-1003">Cell membrane</keyword>
<feature type="signal peptide" evidence="8">
    <location>
        <begin position="1"/>
        <end position="21"/>
    </location>
</feature>
<dbReference type="InterPro" id="IPR017270">
    <property type="entry name" value="MotA/TolQ/ExbB-rel"/>
</dbReference>
<evidence type="ECO:0000256" key="7">
    <source>
        <dbReference type="SAM" id="Phobius"/>
    </source>
</evidence>
<evidence type="ECO:0000256" key="1">
    <source>
        <dbReference type="ARBA" id="ARBA00004651"/>
    </source>
</evidence>